<evidence type="ECO:0000256" key="1">
    <source>
        <dbReference type="SAM" id="Coils"/>
    </source>
</evidence>
<dbReference type="EMBL" id="JAUCMX010000018">
    <property type="protein sequence ID" value="KAK3517234.1"/>
    <property type="molecule type" value="Genomic_DNA"/>
</dbReference>
<protein>
    <recommendedName>
        <fullName evidence="3">Tf2-1-like SH3-like domain-containing protein</fullName>
    </recommendedName>
</protein>
<dbReference type="InterPro" id="IPR036691">
    <property type="entry name" value="Endo/exonu/phosph_ase_sf"/>
</dbReference>
<keyword evidence="2" id="KW-1133">Transmembrane helix</keyword>
<reference evidence="4" key="1">
    <citation type="submission" date="2023-06" db="EMBL/GenBank/DDBJ databases">
        <title>Male Hemibagrus guttatus genome.</title>
        <authorList>
            <person name="Bian C."/>
        </authorList>
    </citation>
    <scope>NUCLEOTIDE SEQUENCE</scope>
    <source>
        <strain evidence="4">Male_cb2023</strain>
        <tissue evidence="4">Muscle</tissue>
    </source>
</reference>
<dbReference type="Gene3D" id="3.60.10.10">
    <property type="entry name" value="Endonuclease/exonuclease/phosphatase"/>
    <property type="match status" value="1"/>
</dbReference>
<evidence type="ECO:0000259" key="3">
    <source>
        <dbReference type="Pfam" id="PF24626"/>
    </source>
</evidence>
<organism evidence="4 5">
    <name type="scientific">Hemibagrus guttatus</name>
    <dbReference type="NCBI Taxonomy" id="175788"/>
    <lineage>
        <taxon>Eukaryota</taxon>
        <taxon>Metazoa</taxon>
        <taxon>Chordata</taxon>
        <taxon>Craniata</taxon>
        <taxon>Vertebrata</taxon>
        <taxon>Euteleostomi</taxon>
        <taxon>Actinopterygii</taxon>
        <taxon>Neopterygii</taxon>
        <taxon>Teleostei</taxon>
        <taxon>Ostariophysi</taxon>
        <taxon>Siluriformes</taxon>
        <taxon>Bagridae</taxon>
        <taxon>Hemibagrus</taxon>
    </lineage>
</organism>
<feature type="coiled-coil region" evidence="1">
    <location>
        <begin position="513"/>
        <end position="547"/>
    </location>
</feature>
<dbReference type="PANTHER" id="PTHR23227:SF83">
    <property type="entry name" value="ENDONUCLEASE_EXONUCLEASE_PHOSPHATASE DOMAIN-CONTAINING PROTEIN"/>
    <property type="match status" value="1"/>
</dbReference>
<accession>A0AAE0URC7</accession>
<proteinExistence type="predicted"/>
<feature type="transmembrane region" description="Helical" evidence="2">
    <location>
        <begin position="157"/>
        <end position="180"/>
    </location>
</feature>
<dbReference type="Pfam" id="PF24626">
    <property type="entry name" value="SH3_Tf2-1"/>
    <property type="match status" value="1"/>
</dbReference>
<dbReference type="InterPro" id="IPR027124">
    <property type="entry name" value="Swc5/CFDP1/2"/>
</dbReference>
<gene>
    <name evidence="4" type="ORF">QTP70_001246</name>
</gene>
<name>A0AAE0URC7_9TELE</name>
<evidence type="ECO:0000313" key="4">
    <source>
        <dbReference type="EMBL" id="KAK3517234.1"/>
    </source>
</evidence>
<keyword evidence="2" id="KW-0472">Membrane</keyword>
<dbReference type="AlphaFoldDB" id="A0AAE0URC7"/>
<sequence length="607" mass="69863">MPLYHSGDKVWLSTQDIRLRHPGKKMSLCYIGPFTIRWQINEVIYELQLPHQYCISPTFHVSLLKTFTDSVLPLSTEPEVPPPPESNTDDTISNIWPTGKGIVLKRNLGWIGMTFSTPRYLRNSISTTQTIPLPEAAVILITVAKHLEMPVGEGRRFASFTTLCTMISVCLSLMLFVPAWRKKAMILVQDCGYLCSSIENTSMKKTRSELVSGRDLKNHWRWKGRSPRLGPGLHLPLLLHPSIVKFVDDTVVVGLISANAELACLKQIKTWRYGANNLLLNVNKMTGCELEEKERFWSELDEVMESIPTGERVVIGADFNGHVGEGNRGNEEVMGKFGVKERNLEGQMVVDFAKSMDMAVVNTYFQKREEHRVTYNSGGRRTQVDYILCRRGNLEEISDCKVVVGESVIRQHRMMVCSITLMVCKKKRSKIEIEKKTKCWNQKKEECCEEFRQKLRQALGGQVVLPDGWETTAEVIRETGRKVLGVPSGRRKEDKETWWWNEEVQDSVQRKRLAKKKWDMDRTEENRQEYKESQRKVKREVSKAKQKAYDKLCTSLDTREGQKNLYRLARQRDRDGKDVQQVRVIKDRDGRVLTSEESVEEMEGVQS</sequence>
<dbReference type="InterPro" id="IPR056924">
    <property type="entry name" value="SH3_Tf2-1"/>
</dbReference>
<dbReference type="PANTHER" id="PTHR23227">
    <property type="entry name" value="BUCENTAUR RELATED"/>
    <property type="match status" value="1"/>
</dbReference>
<keyword evidence="1" id="KW-0175">Coiled coil</keyword>
<dbReference type="SUPFAM" id="SSF56219">
    <property type="entry name" value="DNase I-like"/>
    <property type="match status" value="1"/>
</dbReference>
<feature type="domain" description="Tf2-1-like SH3-like" evidence="3">
    <location>
        <begin position="7"/>
        <end position="67"/>
    </location>
</feature>
<evidence type="ECO:0000313" key="5">
    <source>
        <dbReference type="Proteomes" id="UP001274896"/>
    </source>
</evidence>
<comment type="caution">
    <text evidence="4">The sequence shown here is derived from an EMBL/GenBank/DDBJ whole genome shotgun (WGS) entry which is preliminary data.</text>
</comment>
<keyword evidence="5" id="KW-1185">Reference proteome</keyword>
<keyword evidence="2" id="KW-0812">Transmembrane</keyword>
<evidence type="ECO:0000256" key="2">
    <source>
        <dbReference type="SAM" id="Phobius"/>
    </source>
</evidence>
<dbReference type="Proteomes" id="UP001274896">
    <property type="component" value="Unassembled WGS sequence"/>
</dbReference>